<dbReference type="STRING" id="290397.Adeh_4331"/>
<sequence length="253" mass="26348">MWAAGTLDALLDCWQRDPVRYPHPRLASTAALAALLLAACGGAEEPRPSEDAAPLVSTLATAPSGGAERLRAGEVAAARASFEAALDASPDQLGALNDLAVSYLVEGHPDAARRLLDEVVSTGSPPEQQAALVNLGELYALEGYLPAAQAHLETARDIDPARPGPWYALAILADARGDLPGARAALREALRLDADGAARAGFAYVYAEERVHLEALIAEQAGDPAGAAARWRELSQGRFPVLAGAAQRHLAGE</sequence>
<accession>Q2IHN7</accession>
<reference evidence="1 2" key="1">
    <citation type="submission" date="2006-01" db="EMBL/GenBank/DDBJ databases">
        <title>Complete sequence of Anaeromyxobacter dehalogenans 2CP-C.</title>
        <authorList>
            <consortium name="US DOE Joint Genome Institute"/>
            <person name="Copeland A."/>
            <person name="Lucas S."/>
            <person name="Lapidus A."/>
            <person name="Barry K."/>
            <person name="Detter J.C."/>
            <person name="Glavina T."/>
            <person name="Hammon N."/>
            <person name="Israni S."/>
            <person name="Pitluck S."/>
            <person name="Brettin T."/>
            <person name="Bruce D."/>
            <person name="Han C."/>
            <person name="Tapia R."/>
            <person name="Gilna P."/>
            <person name="Kiss H."/>
            <person name="Schmutz J."/>
            <person name="Larimer F."/>
            <person name="Land M."/>
            <person name="Kyrpides N."/>
            <person name="Anderson I."/>
            <person name="Sanford R.A."/>
            <person name="Ritalahti K.M."/>
            <person name="Thomas H.S."/>
            <person name="Kirby J.R."/>
            <person name="Zhulin I.B."/>
            <person name="Loeffler F.E."/>
            <person name="Richardson P."/>
        </authorList>
    </citation>
    <scope>NUCLEOTIDE SEQUENCE [LARGE SCALE GENOMIC DNA]</scope>
    <source>
        <strain evidence="1 2">2CP-C</strain>
    </source>
</reference>
<evidence type="ECO:0000313" key="1">
    <source>
        <dbReference type="EMBL" id="ABC84094.1"/>
    </source>
</evidence>
<proteinExistence type="predicted"/>
<gene>
    <name evidence="1" type="ordered locus">Adeh_4331</name>
</gene>
<dbReference type="eggNOG" id="COG3063">
    <property type="taxonomic scope" value="Bacteria"/>
</dbReference>
<dbReference type="InterPro" id="IPR011990">
    <property type="entry name" value="TPR-like_helical_dom_sf"/>
</dbReference>
<dbReference type="Proteomes" id="UP000001935">
    <property type="component" value="Chromosome"/>
</dbReference>
<dbReference type="HOGENOM" id="CLU_1178281_0_0_7"/>
<dbReference type="Gene3D" id="1.25.40.10">
    <property type="entry name" value="Tetratricopeptide repeat domain"/>
    <property type="match status" value="1"/>
</dbReference>
<dbReference type="KEGG" id="ade:Adeh_4331"/>
<dbReference type="AlphaFoldDB" id="Q2IHN7"/>
<dbReference type="Pfam" id="PF14559">
    <property type="entry name" value="TPR_19"/>
    <property type="match status" value="1"/>
</dbReference>
<evidence type="ECO:0000313" key="2">
    <source>
        <dbReference type="Proteomes" id="UP000001935"/>
    </source>
</evidence>
<protein>
    <submittedName>
        <fullName evidence="1">Tetratricopeptide repeat protein</fullName>
    </submittedName>
</protein>
<organism evidence="1 2">
    <name type="scientific">Anaeromyxobacter dehalogenans (strain 2CP-C)</name>
    <dbReference type="NCBI Taxonomy" id="290397"/>
    <lineage>
        <taxon>Bacteria</taxon>
        <taxon>Pseudomonadati</taxon>
        <taxon>Myxococcota</taxon>
        <taxon>Myxococcia</taxon>
        <taxon>Myxococcales</taxon>
        <taxon>Cystobacterineae</taxon>
        <taxon>Anaeromyxobacteraceae</taxon>
        <taxon>Anaeromyxobacter</taxon>
    </lineage>
</organism>
<dbReference type="EMBL" id="CP000251">
    <property type="protein sequence ID" value="ABC84094.1"/>
    <property type="molecule type" value="Genomic_DNA"/>
</dbReference>
<dbReference type="SUPFAM" id="SSF48452">
    <property type="entry name" value="TPR-like"/>
    <property type="match status" value="1"/>
</dbReference>
<name>Q2IHN7_ANADE</name>